<sequence>MDRFYDRKRTRPALHNVIEQAVAEESDVTITTLPWADVFGIVSVRAIPPFLRRFNQRNPPREYSKQGIVPTGLGDDLLLNQIQALTCITDRFANDPAFQSRLCLPYNESVFEDHPALCAGTCIFTQCSSALGTLEVPFEPGVDEIGTLMAFKPHHLVHCADNVVEYREKGNKKGVQLANLKPSAFAVGNIVELHTCVRWVSTSKHQAKSIVNLTRVTKISDVFRRDACLGGKSLSAASLFNLMPLDHSSVLNFRPSFPMMLTVYAKTLMAYIFRLLRI</sequence>
<gene>
    <name evidence="1" type="ORF">NP233_g8077</name>
</gene>
<evidence type="ECO:0000313" key="2">
    <source>
        <dbReference type="Proteomes" id="UP001213000"/>
    </source>
</evidence>
<dbReference type="Proteomes" id="UP001213000">
    <property type="component" value="Unassembled WGS sequence"/>
</dbReference>
<protein>
    <submittedName>
        <fullName evidence="1">Uncharacterized protein</fullName>
    </submittedName>
</protein>
<reference evidence="1" key="1">
    <citation type="submission" date="2022-07" db="EMBL/GenBank/DDBJ databases">
        <title>Genome Sequence of Leucocoprinus birnbaumii.</title>
        <authorList>
            <person name="Buettner E."/>
        </authorList>
    </citation>
    <scope>NUCLEOTIDE SEQUENCE</scope>
    <source>
        <strain evidence="1">VT141</strain>
    </source>
</reference>
<dbReference type="EMBL" id="JANIEX010000632">
    <property type="protein sequence ID" value="KAJ3564759.1"/>
    <property type="molecule type" value="Genomic_DNA"/>
</dbReference>
<dbReference type="AlphaFoldDB" id="A0AAD5YNG1"/>
<name>A0AAD5YNG1_9AGAR</name>
<organism evidence="1 2">
    <name type="scientific">Leucocoprinus birnbaumii</name>
    <dbReference type="NCBI Taxonomy" id="56174"/>
    <lineage>
        <taxon>Eukaryota</taxon>
        <taxon>Fungi</taxon>
        <taxon>Dikarya</taxon>
        <taxon>Basidiomycota</taxon>
        <taxon>Agaricomycotina</taxon>
        <taxon>Agaricomycetes</taxon>
        <taxon>Agaricomycetidae</taxon>
        <taxon>Agaricales</taxon>
        <taxon>Agaricineae</taxon>
        <taxon>Agaricaceae</taxon>
        <taxon>Leucocoprinus</taxon>
    </lineage>
</organism>
<keyword evidence="2" id="KW-1185">Reference proteome</keyword>
<accession>A0AAD5YNG1</accession>
<comment type="caution">
    <text evidence="1">The sequence shown here is derived from an EMBL/GenBank/DDBJ whole genome shotgun (WGS) entry which is preliminary data.</text>
</comment>
<proteinExistence type="predicted"/>
<evidence type="ECO:0000313" key="1">
    <source>
        <dbReference type="EMBL" id="KAJ3564759.1"/>
    </source>
</evidence>